<dbReference type="Proteomes" id="UP000501379">
    <property type="component" value="Chromosome"/>
</dbReference>
<dbReference type="InterPro" id="IPR009706">
    <property type="entry name" value="DUF1287"/>
</dbReference>
<protein>
    <submittedName>
        <fullName evidence="2">DUF1287 domain-containing protein</fullName>
    </submittedName>
</protein>
<keyword evidence="1" id="KW-0732">Signal</keyword>
<evidence type="ECO:0000313" key="2">
    <source>
        <dbReference type="EMBL" id="QKE65689.1"/>
    </source>
</evidence>
<proteinExistence type="predicted"/>
<dbReference type="AlphaFoldDB" id="A0A6M8FPB8"/>
<dbReference type="Pfam" id="PF06940">
    <property type="entry name" value="DUF1287"/>
    <property type="match status" value="1"/>
</dbReference>
<organism evidence="2 3">
    <name type="scientific">Aquipseudomonas campi</name>
    <dbReference type="NCBI Taxonomy" id="2731681"/>
    <lineage>
        <taxon>Bacteria</taxon>
        <taxon>Pseudomonadati</taxon>
        <taxon>Pseudomonadota</taxon>
        <taxon>Gammaproteobacteria</taxon>
        <taxon>Pseudomonadales</taxon>
        <taxon>Pseudomonadaceae</taxon>
        <taxon>Aquipseudomonas</taxon>
    </lineage>
</organism>
<sequence>MERYQTVGRAVVVWLCLCLALPAWAQSIQPEQLISAARQQVGVTLSYDPVYRQLAYPGGDVPLATGVCTDVLIRALRVQGLDLQQAVHEDMRGHFAAYPQNWGLKRPDRNIDHRRVPNLMTWLRRQGLAQPISRQAADYQPGDIVTWDLGRGLTHIGIVSDRRTAQGVPLILHNIGRGTQEEDILFAFTVTGHYRFASR</sequence>
<feature type="signal peptide" evidence="1">
    <location>
        <begin position="1"/>
        <end position="25"/>
    </location>
</feature>
<reference evidence="2" key="1">
    <citation type="submission" date="2020-07" db="EMBL/GenBank/DDBJ databases">
        <title>Nitrate ammonifying Pseudomonas campi sp. nov. isolated from German agricultural grassland.</title>
        <authorList>
            <person name="Timsy T."/>
            <person name="Ulrich A."/>
            <person name="Spanner T."/>
            <person name="Foesel B."/>
            <person name="Kolb S."/>
            <person name="Horn M.A."/>
            <person name="Behrendt U."/>
        </authorList>
    </citation>
    <scope>NUCLEOTIDE SEQUENCE</scope>
    <source>
        <strain evidence="2">S1-A32-2</strain>
    </source>
</reference>
<keyword evidence="3" id="KW-1185">Reference proteome</keyword>
<name>A0A6M8FPB8_9GAMM</name>
<gene>
    <name evidence="2" type="ORF">HNE05_07175</name>
</gene>
<feature type="chain" id="PRO_5026725797" evidence="1">
    <location>
        <begin position="26"/>
        <end position="199"/>
    </location>
</feature>
<evidence type="ECO:0000256" key="1">
    <source>
        <dbReference type="SAM" id="SignalP"/>
    </source>
</evidence>
<evidence type="ECO:0000313" key="3">
    <source>
        <dbReference type="Proteomes" id="UP000501379"/>
    </source>
</evidence>
<dbReference type="PIRSF" id="PIRSF011444">
    <property type="entry name" value="DUF1287"/>
    <property type="match status" value="1"/>
</dbReference>
<accession>A0A6M8FPB8</accession>
<dbReference type="KEGG" id="pcam:HNE05_07175"/>
<dbReference type="EMBL" id="CP053697">
    <property type="protein sequence ID" value="QKE65689.1"/>
    <property type="molecule type" value="Genomic_DNA"/>
</dbReference>
<dbReference type="RefSeq" id="WP_173211646.1">
    <property type="nucleotide sequence ID" value="NZ_CP053697.2"/>
</dbReference>